<reference evidence="1 2" key="2">
    <citation type="journal article" date="2016" name="Genome Announc.">
        <title>Complete Genome Sequence of a Strain of Azospirillum thiophilum Isolated from a Sulfide Spring.</title>
        <authorList>
            <person name="Fomenkov A."/>
            <person name="Vincze T."/>
            <person name="Grabovich M."/>
            <person name="Anton B.P."/>
            <person name="Dubinina G."/>
            <person name="Orlova M."/>
            <person name="Belousova E."/>
            <person name="Roberts R.J."/>
        </authorList>
    </citation>
    <scope>NUCLEOTIDE SEQUENCE [LARGE SCALE GENOMIC DNA]</scope>
    <source>
        <strain evidence="1 2">BV-S</strain>
    </source>
</reference>
<dbReference type="Proteomes" id="UP000069935">
    <property type="component" value="Chromosome 2"/>
</dbReference>
<organism evidence="1 2">
    <name type="scientific">Azospirillum thiophilum</name>
    <dbReference type="NCBI Taxonomy" id="528244"/>
    <lineage>
        <taxon>Bacteria</taxon>
        <taxon>Pseudomonadati</taxon>
        <taxon>Pseudomonadota</taxon>
        <taxon>Alphaproteobacteria</taxon>
        <taxon>Rhodospirillales</taxon>
        <taxon>Azospirillaceae</taxon>
        <taxon>Azospirillum</taxon>
    </lineage>
</organism>
<dbReference type="PANTHER" id="PTHR35566:SF1">
    <property type="entry name" value="TYPE VI SECRETION SYSTEM BASEPLATE COMPONENT TSSK1"/>
    <property type="match status" value="1"/>
</dbReference>
<keyword evidence="2" id="KW-1185">Reference proteome</keyword>
<evidence type="ECO:0000313" key="1">
    <source>
        <dbReference type="EMBL" id="ALG72578.1"/>
    </source>
</evidence>
<reference evidence="2" key="1">
    <citation type="submission" date="2015-08" db="EMBL/GenBank/DDBJ databases">
        <title>Complete Genome Sequence of Azospirillum thiophilum BV-S.</title>
        <authorList>
            <person name="Fomenkov A."/>
            <person name="Vincze T."/>
            <person name="Grabovich M."/>
            <person name="Dubinina G."/>
            <person name="Orlova M."/>
            <person name="Belousova E."/>
            <person name="Roberts R.J."/>
        </authorList>
    </citation>
    <scope>NUCLEOTIDE SEQUENCE [LARGE SCALE GENOMIC DNA]</scope>
    <source>
        <strain evidence="2">BV-S</strain>
    </source>
</reference>
<accession>A0AAC8ZUQ7</accession>
<dbReference type="KEGG" id="ati:AL072_16100"/>
<dbReference type="RefSeq" id="WP_060721721.1">
    <property type="nucleotide sequence ID" value="NZ_CP012402.1"/>
</dbReference>
<protein>
    <recommendedName>
        <fullName evidence="3">Type VI secretion protein</fullName>
    </recommendedName>
</protein>
<evidence type="ECO:0008006" key="3">
    <source>
        <dbReference type="Google" id="ProtNLM"/>
    </source>
</evidence>
<dbReference type="AlphaFoldDB" id="A0AAC8ZUQ7"/>
<sequence length="447" mass="49534">MSAPRLEDAIVWHEGMMLSPQHFQQQDRRMEALLFHRLETAAPQSWGVVDLQFDSALLVNGLFRVTRLKAVMPDGLVVTYGSEPRDGYAERTLDIDLNEHVEQIKAKPQRIHLTVPVPAANGTLTVGDSARFQSVEGPETVDEHLADNRMRVPRLMSNLRLQVTNQPSARVVSLPLAEVEFCNESFSLTGFVPPAPSVEPASRIGTLCIGVAERMRQKAVMLSERLQASLREGGAVSQQDHAMIQALVASLPRFEVMARSGCIHPFALYAELAGLAGQVATMTENMMPPILPAYVHADPWPSFDTAARYIHSVLERISETYLAVTFNRTPTAFSLFLREAWVRPALTVGLRHGSGMTQAEAVSWLDSCLIGSVSTMPDMESRRILGARRRLIERDEELKVMPGRGMLLFSIDATPDLVRPGEPLVISQQDTRRTVQPSEIMLFVPPG</sequence>
<dbReference type="Pfam" id="PF05936">
    <property type="entry name" value="T6SS_VasE"/>
    <property type="match status" value="1"/>
</dbReference>
<dbReference type="EMBL" id="CP012402">
    <property type="protein sequence ID" value="ALG72578.1"/>
    <property type="molecule type" value="Genomic_DNA"/>
</dbReference>
<gene>
    <name evidence="1" type="ORF">AL072_16100</name>
</gene>
<dbReference type="PANTHER" id="PTHR35566">
    <property type="entry name" value="BLR3599 PROTEIN"/>
    <property type="match status" value="1"/>
</dbReference>
<proteinExistence type="predicted"/>
<evidence type="ECO:0000313" key="2">
    <source>
        <dbReference type="Proteomes" id="UP000069935"/>
    </source>
</evidence>
<dbReference type="NCBIfam" id="TIGR03353">
    <property type="entry name" value="VI_chp_4"/>
    <property type="match status" value="1"/>
</dbReference>
<dbReference type="InterPro" id="IPR010263">
    <property type="entry name" value="T6SS_TssK"/>
</dbReference>
<name>A0AAC8ZUQ7_9PROT</name>